<comment type="caution">
    <text evidence="2">The sequence shown here is derived from an EMBL/GenBank/DDBJ whole genome shotgun (WGS) entry which is preliminary data.</text>
</comment>
<dbReference type="Proteomes" id="UP000775547">
    <property type="component" value="Unassembled WGS sequence"/>
</dbReference>
<evidence type="ECO:0008006" key="4">
    <source>
        <dbReference type="Google" id="ProtNLM"/>
    </source>
</evidence>
<accession>A0A9P7G0F4</accession>
<gene>
    <name evidence="2" type="ORF">DXG03_008067</name>
</gene>
<dbReference type="EMBL" id="JABCKV010000637">
    <property type="protein sequence ID" value="KAG5640565.1"/>
    <property type="molecule type" value="Genomic_DNA"/>
</dbReference>
<proteinExistence type="predicted"/>
<evidence type="ECO:0000313" key="2">
    <source>
        <dbReference type="EMBL" id="KAG5640565.1"/>
    </source>
</evidence>
<feature type="region of interest" description="Disordered" evidence="1">
    <location>
        <begin position="1"/>
        <end position="58"/>
    </location>
</feature>
<name>A0A9P7G0F4_9AGAR</name>
<dbReference type="AlphaFoldDB" id="A0A9P7G0F4"/>
<protein>
    <recommendedName>
        <fullName evidence="4">F-box domain-containing protein</fullName>
    </recommendedName>
</protein>
<feature type="compositionally biased region" description="Basic and acidic residues" evidence="1">
    <location>
        <begin position="25"/>
        <end position="44"/>
    </location>
</feature>
<keyword evidence="3" id="KW-1185">Reference proteome</keyword>
<dbReference type="OrthoDB" id="3006458at2759"/>
<sequence length="551" mass="61496">MGAKRALPSEHAMTPDSLHYGNSLDKNRTSEDLVPPKERLEHSDASATATTSDCPTTSTKTVYTAPVAPIAAFASEVLCLIFAVACAKDDLTHENLATALSLSRVCRLWRDIMLDTANRGCWSSFILTDEHCPWAKDETWIPRVSNVLSIYLARSQDHPLDITASASYESGAFWHPERGWEDKFEIFRKQFLPHAARWRTLVTVNFALGAFKVVKTPMLQDLDVVLTEELVPSQNLTALFPIIKQSPALESLTLRNFSYGDFFFPPRQTAEGLPQGLRTFTTHDFMVSESLECAVAVAALRTLTILDPQTDGDDEPEKRYIHPTLVHLSVRVDQRRRKDSRDRRMAIVHPLQQLTAPSLESFTVRLHRVDIGEAKALREMCAIQWSSQACLEFMSHSPQLTRLVLNFGGVTLESDLVASEVIELLKTLPALEEFEFGEPKGFEIVGEIVNWLTRFEAMGKPRTEEKFGRAACGRGDKLRSMTLEGGLDVPDDELVTMVGSRMVHSGIVAEAAREEVDLEVVEFTLWGRVLGGEARGRLVALRGPGHRINAE</sequence>
<evidence type="ECO:0000313" key="3">
    <source>
        <dbReference type="Proteomes" id="UP000775547"/>
    </source>
</evidence>
<feature type="compositionally biased region" description="Low complexity" evidence="1">
    <location>
        <begin position="45"/>
        <end position="58"/>
    </location>
</feature>
<organism evidence="2 3">
    <name type="scientific">Asterophora parasitica</name>
    <dbReference type="NCBI Taxonomy" id="117018"/>
    <lineage>
        <taxon>Eukaryota</taxon>
        <taxon>Fungi</taxon>
        <taxon>Dikarya</taxon>
        <taxon>Basidiomycota</taxon>
        <taxon>Agaricomycotina</taxon>
        <taxon>Agaricomycetes</taxon>
        <taxon>Agaricomycetidae</taxon>
        <taxon>Agaricales</taxon>
        <taxon>Tricholomatineae</taxon>
        <taxon>Lyophyllaceae</taxon>
        <taxon>Asterophora</taxon>
    </lineage>
</organism>
<reference evidence="2" key="2">
    <citation type="submission" date="2021-10" db="EMBL/GenBank/DDBJ databases">
        <title>Phylogenomics reveals ancestral predisposition of the termite-cultivated fungus Termitomyces towards a domesticated lifestyle.</title>
        <authorList>
            <person name="Auxier B."/>
            <person name="Grum-Grzhimaylo A."/>
            <person name="Cardenas M.E."/>
            <person name="Lodge J.D."/>
            <person name="Laessoe T."/>
            <person name="Pedersen O."/>
            <person name="Smith M.E."/>
            <person name="Kuyper T.W."/>
            <person name="Franco-Molano E.A."/>
            <person name="Baroni T.J."/>
            <person name="Aanen D.K."/>
        </authorList>
    </citation>
    <scope>NUCLEOTIDE SEQUENCE</scope>
    <source>
        <strain evidence="2">AP01</strain>
        <tissue evidence="2">Mycelium</tissue>
    </source>
</reference>
<evidence type="ECO:0000256" key="1">
    <source>
        <dbReference type="SAM" id="MobiDB-lite"/>
    </source>
</evidence>
<reference evidence="2" key="1">
    <citation type="submission" date="2020-07" db="EMBL/GenBank/DDBJ databases">
        <authorList>
            <person name="Nieuwenhuis M."/>
            <person name="Van De Peppel L.J.J."/>
        </authorList>
    </citation>
    <scope>NUCLEOTIDE SEQUENCE</scope>
    <source>
        <strain evidence="2">AP01</strain>
        <tissue evidence="2">Mycelium</tissue>
    </source>
</reference>